<evidence type="ECO:0000313" key="3">
    <source>
        <dbReference type="EMBL" id="SFZ86315.1"/>
    </source>
</evidence>
<evidence type="ECO:0000313" key="4">
    <source>
        <dbReference type="Proteomes" id="UP000183447"/>
    </source>
</evidence>
<evidence type="ECO:0000256" key="1">
    <source>
        <dbReference type="SAM" id="MobiDB-lite"/>
    </source>
</evidence>
<keyword evidence="2" id="KW-0472">Membrane</keyword>
<organism evidence="3 4">
    <name type="scientific">Devosia enhydra</name>
    <dbReference type="NCBI Taxonomy" id="665118"/>
    <lineage>
        <taxon>Bacteria</taxon>
        <taxon>Pseudomonadati</taxon>
        <taxon>Pseudomonadota</taxon>
        <taxon>Alphaproteobacteria</taxon>
        <taxon>Hyphomicrobiales</taxon>
        <taxon>Devosiaceae</taxon>
        <taxon>Devosia</taxon>
    </lineage>
</organism>
<feature type="compositionally biased region" description="Basic and acidic residues" evidence="1">
    <location>
        <begin position="49"/>
        <end position="59"/>
    </location>
</feature>
<feature type="region of interest" description="Disordered" evidence="1">
    <location>
        <begin position="33"/>
        <end position="59"/>
    </location>
</feature>
<dbReference type="AlphaFoldDB" id="A0A1K2I268"/>
<feature type="transmembrane region" description="Helical" evidence="2">
    <location>
        <begin position="6"/>
        <end position="27"/>
    </location>
</feature>
<keyword evidence="4" id="KW-1185">Reference proteome</keyword>
<sequence length="59" mass="6474">MDFLGPYFWLFAVLGGAIILGLAMAFGMRRSAHATPREKAVTEAATRADYAKEDAERPD</sequence>
<gene>
    <name evidence="3" type="ORF">SAMN02983003_3495</name>
</gene>
<dbReference type="EMBL" id="FPKU01000003">
    <property type="protein sequence ID" value="SFZ86315.1"/>
    <property type="molecule type" value="Genomic_DNA"/>
</dbReference>
<accession>A0A1K2I268</accession>
<protein>
    <recommendedName>
        <fullName evidence="5">Heme exporter protein D</fullName>
    </recommendedName>
</protein>
<dbReference type="STRING" id="665118.SAMN02983003_3495"/>
<name>A0A1K2I268_9HYPH</name>
<keyword evidence="2" id="KW-0812">Transmembrane</keyword>
<dbReference type="Proteomes" id="UP000183447">
    <property type="component" value="Unassembled WGS sequence"/>
</dbReference>
<keyword evidence="2" id="KW-1133">Transmembrane helix</keyword>
<evidence type="ECO:0000256" key="2">
    <source>
        <dbReference type="SAM" id="Phobius"/>
    </source>
</evidence>
<reference evidence="3 4" key="1">
    <citation type="submission" date="2016-11" db="EMBL/GenBank/DDBJ databases">
        <authorList>
            <person name="Jaros S."/>
            <person name="Januszkiewicz K."/>
            <person name="Wedrychowicz H."/>
        </authorList>
    </citation>
    <scope>NUCLEOTIDE SEQUENCE [LARGE SCALE GENOMIC DNA]</scope>
    <source>
        <strain evidence="3 4">ATCC 23634</strain>
    </source>
</reference>
<evidence type="ECO:0008006" key="5">
    <source>
        <dbReference type="Google" id="ProtNLM"/>
    </source>
</evidence>
<dbReference type="OrthoDB" id="7951395at2"/>
<dbReference type="RefSeq" id="WP_072345793.1">
    <property type="nucleotide sequence ID" value="NZ_FPKU01000003.1"/>
</dbReference>
<proteinExistence type="predicted"/>